<protein>
    <submittedName>
        <fullName evidence="14">Zn-dependent protease (Includes SpoIVFB)</fullName>
    </submittedName>
</protein>
<reference evidence="15" key="1">
    <citation type="submission" date="2016-06" db="EMBL/GenBank/DDBJ databases">
        <authorList>
            <person name="Varghese N."/>
            <person name="Submissions Spin"/>
        </authorList>
    </citation>
    <scope>NUCLEOTIDE SEQUENCE [LARGE SCALE GENOMIC DNA]</scope>
    <source>
        <strain evidence="15">DSM 43909</strain>
    </source>
</reference>
<keyword evidence="7" id="KW-0479">Metal-binding</keyword>
<dbReference type="AlphaFoldDB" id="A0A1C4VZ19"/>
<keyword evidence="11" id="KW-0482">Metalloprotease</keyword>
<evidence type="ECO:0000256" key="13">
    <source>
        <dbReference type="SAM" id="Phobius"/>
    </source>
</evidence>
<comment type="similarity">
    <text evidence="3">Belongs to the peptidase M50B family.</text>
</comment>
<evidence type="ECO:0000256" key="3">
    <source>
        <dbReference type="ARBA" id="ARBA00007931"/>
    </source>
</evidence>
<keyword evidence="6 13" id="KW-0812">Transmembrane</keyword>
<sequence>MGYDRPGDRLVLGVPRAAFRPSPVFLALVALFVASGVLTWHGFGNVRFDVFLFVVSGWLVSLCLHEYAHAVVAYRSGDRDIAHRGYLTLNPLKYTNPLLSIVLPVVVVLLGGIGLPGGAVWVDRHAIPGRLRHTLVSLAGPATNVLFTLLLVAVLLTGPQLVGGPLEFWAGVGLLAFLQLTASVLNLLPVPGLDGGNMIQPWLSPAYRRMYDMFAPFGFILLFALLWNPRIGGWFFGAVFSVADFLGLPPQLYVLGRELIRFWQG</sequence>
<feature type="transmembrane region" description="Helical" evidence="13">
    <location>
        <begin position="134"/>
        <end position="156"/>
    </location>
</feature>
<dbReference type="GO" id="GO:0005886">
    <property type="term" value="C:plasma membrane"/>
    <property type="evidence" value="ECO:0007669"/>
    <property type="project" value="UniProtKB-SubCell"/>
</dbReference>
<keyword evidence="9" id="KW-0862">Zinc</keyword>
<dbReference type="InterPro" id="IPR044537">
    <property type="entry name" value="Rip2-like"/>
</dbReference>
<feature type="transmembrane region" description="Helical" evidence="13">
    <location>
        <begin position="24"/>
        <end position="43"/>
    </location>
</feature>
<evidence type="ECO:0000256" key="2">
    <source>
        <dbReference type="ARBA" id="ARBA00004651"/>
    </source>
</evidence>
<dbReference type="PANTHER" id="PTHR35864:SF1">
    <property type="entry name" value="ZINC METALLOPROTEASE YWHC-RELATED"/>
    <property type="match status" value="1"/>
</dbReference>
<keyword evidence="12 13" id="KW-0472">Membrane</keyword>
<keyword evidence="10 13" id="KW-1133">Transmembrane helix</keyword>
<dbReference type="Proteomes" id="UP000198242">
    <property type="component" value="Chromosome I"/>
</dbReference>
<dbReference type="GO" id="GO:0006508">
    <property type="term" value="P:proteolysis"/>
    <property type="evidence" value="ECO:0007669"/>
    <property type="project" value="UniProtKB-KW"/>
</dbReference>
<name>A0A1C4VZ19_MICVI</name>
<dbReference type="GO" id="GO:0008237">
    <property type="term" value="F:metallopeptidase activity"/>
    <property type="evidence" value="ECO:0007669"/>
    <property type="project" value="UniProtKB-KW"/>
</dbReference>
<evidence type="ECO:0000256" key="8">
    <source>
        <dbReference type="ARBA" id="ARBA00022801"/>
    </source>
</evidence>
<keyword evidence="5 14" id="KW-0645">Protease</keyword>
<feature type="transmembrane region" description="Helical" evidence="13">
    <location>
        <begin position="98"/>
        <end position="122"/>
    </location>
</feature>
<dbReference type="CDD" id="cd06158">
    <property type="entry name" value="S2P-M50_like_1"/>
    <property type="match status" value="1"/>
</dbReference>
<comment type="subcellular location">
    <subcellularLocation>
        <location evidence="2">Cell membrane</location>
        <topology evidence="2">Multi-pass membrane protein</topology>
    </subcellularLocation>
</comment>
<keyword evidence="8" id="KW-0378">Hydrolase</keyword>
<evidence type="ECO:0000256" key="7">
    <source>
        <dbReference type="ARBA" id="ARBA00022723"/>
    </source>
</evidence>
<feature type="transmembrane region" description="Helical" evidence="13">
    <location>
        <begin position="168"/>
        <end position="189"/>
    </location>
</feature>
<keyword evidence="4" id="KW-1003">Cell membrane</keyword>
<evidence type="ECO:0000256" key="1">
    <source>
        <dbReference type="ARBA" id="ARBA00001947"/>
    </source>
</evidence>
<evidence type="ECO:0000256" key="5">
    <source>
        <dbReference type="ARBA" id="ARBA00022670"/>
    </source>
</evidence>
<feature type="transmembrane region" description="Helical" evidence="13">
    <location>
        <begin position="50"/>
        <end position="68"/>
    </location>
</feature>
<evidence type="ECO:0000313" key="15">
    <source>
        <dbReference type="Proteomes" id="UP000198242"/>
    </source>
</evidence>
<dbReference type="OrthoDB" id="9800627at2"/>
<evidence type="ECO:0000256" key="4">
    <source>
        <dbReference type="ARBA" id="ARBA00022475"/>
    </source>
</evidence>
<evidence type="ECO:0000256" key="6">
    <source>
        <dbReference type="ARBA" id="ARBA00022692"/>
    </source>
</evidence>
<evidence type="ECO:0000256" key="10">
    <source>
        <dbReference type="ARBA" id="ARBA00022989"/>
    </source>
</evidence>
<dbReference type="InterPro" id="IPR052348">
    <property type="entry name" value="Metallopeptidase_M50B"/>
</dbReference>
<dbReference type="PANTHER" id="PTHR35864">
    <property type="entry name" value="ZINC METALLOPROTEASE MJ0611-RELATED"/>
    <property type="match status" value="1"/>
</dbReference>
<dbReference type="RefSeq" id="WP_089005922.1">
    <property type="nucleotide sequence ID" value="NZ_LT607411.1"/>
</dbReference>
<comment type="cofactor">
    <cofactor evidence="1">
        <name>Zn(2+)</name>
        <dbReference type="ChEBI" id="CHEBI:29105"/>
    </cofactor>
</comment>
<accession>A0A1C4VZ19</accession>
<organism evidence="14 15">
    <name type="scientific">Micromonospora viridifaciens</name>
    <dbReference type="NCBI Taxonomy" id="1881"/>
    <lineage>
        <taxon>Bacteria</taxon>
        <taxon>Bacillati</taxon>
        <taxon>Actinomycetota</taxon>
        <taxon>Actinomycetes</taxon>
        <taxon>Micromonosporales</taxon>
        <taxon>Micromonosporaceae</taxon>
        <taxon>Micromonospora</taxon>
    </lineage>
</organism>
<dbReference type="GO" id="GO:0046872">
    <property type="term" value="F:metal ion binding"/>
    <property type="evidence" value="ECO:0007669"/>
    <property type="project" value="UniProtKB-KW"/>
</dbReference>
<evidence type="ECO:0000256" key="11">
    <source>
        <dbReference type="ARBA" id="ARBA00023049"/>
    </source>
</evidence>
<evidence type="ECO:0000256" key="12">
    <source>
        <dbReference type="ARBA" id="ARBA00023136"/>
    </source>
</evidence>
<gene>
    <name evidence="14" type="ORF">GA0074695_1933</name>
</gene>
<evidence type="ECO:0000256" key="9">
    <source>
        <dbReference type="ARBA" id="ARBA00022833"/>
    </source>
</evidence>
<proteinExistence type="inferred from homology"/>
<keyword evidence="15" id="KW-1185">Reference proteome</keyword>
<dbReference type="EMBL" id="LT607411">
    <property type="protein sequence ID" value="SCE89095.1"/>
    <property type="molecule type" value="Genomic_DNA"/>
</dbReference>
<evidence type="ECO:0000313" key="14">
    <source>
        <dbReference type="EMBL" id="SCE89095.1"/>
    </source>
</evidence>